<sequence length="331" mass="37599">MTRLSELSKPIRQSESRTSSSVLSQYVMPGTQPRTRRTDQLKACRSYPLYYYPLTPIEKLMVKSGFGGLGTCFVCGSFTPWKIHTDNLRETGICRKCHSINRHRSLAYVVCKSLSSEVGTRLRSLVDVAKLTNLKVYNTDAHSAVHDALAPMKNYVCSEYFGGEHAGGKCVNNVQHQDLMDLSFPDGSFDVVLSADVFEHIPSPYQAHREVYRVLKPGGRHIFTVPFDQAQYLDDLRAVIDEDGSIKMLKPPIYHHDPLRVDEGCLVYSNFSIEMLVRLRRIGFRTNMYRLQSPWHGIFGNNSTVFEAIKWDLPTELPSEDWFQGSKGPLL</sequence>
<keyword evidence="3" id="KW-0808">Transferase</keyword>
<gene>
    <name evidence="3" type="ordered locus">Sinac_2317</name>
</gene>
<dbReference type="InterPro" id="IPR029063">
    <property type="entry name" value="SAM-dependent_MTases_sf"/>
</dbReference>
<keyword evidence="3" id="KW-0489">Methyltransferase</keyword>
<dbReference type="GO" id="GO:0032259">
    <property type="term" value="P:methylation"/>
    <property type="evidence" value="ECO:0007669"/>
    <property type="project" value="UniProtKB-KW"/>
</dbReference>
<name>L0DD92_SINAD</name>
<evidence type="ECO:0000313" key="3">
    <source>
        <dbReference type="EMBL" id="AGA26631.1"/>
    </source>
</evidence>
<dbReference type="GO" id="GO:0008757">
    <property type="term" value="F:S-adenosylmethionine-dependent methyltransferase activity"/>
    <property type="evidence" value="ECO:0007669"/>
    <property type="project" value="InterPro"/>
</dbReference>
<proteinExistence type="predicted"/>
<organism evidence="3 4">
    <name type="scientific">Singulisphaera acidiphila (strain ATCC BAA-1392 / DSM 18658 / VKM B-2454 / MOB10)</name>
    <dbReference type="NCBI Taxonomy" id="886293"/>
    <lineage>
        <taxon>Bacteria</taxon>
        <taxon>Pseudomonadati</taxon>
        <taxon>Planctomycetota</taxon>
        <taxon>Planctomycetia</taxon>
        <taxon>Isosphaerales</taxon>
        <taxon>Isosphaeraceae</taxon>
        <taxon>Singulisphaera</taxon>
    </lineage>
</organism>
<dbReference type="SUPFAM" id="SSF53335">
    <property type="entry name" value="S-adenosyl-L-methionine-dependent methyltransferases"/>
    <property type="match status" value="1"/>
</dbReference>
<dbReference type="AlphaFoldDB" id="L0DD92"/>
<dbReference type="InterPro" id="IPR013216">
    <property type="entry name" value="Methyltransf_11"/>
</dbReference>
<dbReference type="Gene3D" id="3.40.50.150">
    <property type="entry name" value="Vaccinia Virus protein VP39"/>
    <property type="match status" value="1"/>
</dbReference>
<dbReference type="OrthoDB" id="9791837at2"/>
<dbReference type="eggNOG" id="COG2226">
    <property type="taxonomic scope" value="Bacteria"/>
</dbReference>
<accession>L0DD92</accession>
<dbReference type="RefSeq" id="WP_015245786.1">
    <property type="nucleotide sequence ID" value="NC_019892.1"/>
</dbReference>
<feature type="region of interest" description="Disordered" evidence="1">
    <location>
        <begin position="1"/>
        <end position="38"/>
    </location>
</feature>
<dbReference type="KEGG" id="saci:Sinac_2317"/>
<feature type="domain" description="Methyltransferase type 11" evidence="2">
    <location>
        <begin position="172"/>
        <end position="223"/>
    </location>
</feature>
<dbReference type="PANTHER" id="PTHR43591">
    <property type="entry name" value="METHYLTRANSFERASE"/>
    <property type="match status" value="1"/>
</dbReference>
<keyword evidence="3" id="KW-0830">Ubiquinone</keyword>
<protein>
    <submittedName>
        <fullName evidence="3">Methylase involved in ubiquinone/menaquinone biosynthesis</fullName>
    </submittedName>
</protein>
<evidence type="ECO:0000259" key="2">
    <source>
        <dbReference type="Pfam" id="PF08241"/>
    </source>
</evidence>
<reference evidence="3 4" key="1">
    <citation type="submission" date="2012-02" db="EMBL/GenBank/DDBJ databases">
        <title>Complete sequence of chromosome of Singulisphaera acidiphila DSM 18658.</title>
        <authorList>
            <consortium name="US DOE Joint Genome Institute (JGI-PGF)"/>
            <person name="Lucas S."/>
            <person name="Copeland A."/>
            <person name="Lapidus A."/>
            <person name="Glavina del Rio T."/>
            <person name="Dalin E."/>
            <person name="Tice H."/>
            <person name="Bruce D."/>
            <person name="Goodwin L."/>
            <person name="Pitluck S."/>
            <person name="Peters L."/>
            <person name="Ovchinnikova G."/>
            <person name="Chertkov O."/>
            <person name="Kyrpides N."/>
            <person name="Mavromatis K."/>
            <person name="Ivanova N."/>
            <person name="Brettin T."/>
            <person name="Detter J.C."/>
            <person name="Han C."/>
            <person name="Larimer F."/>
            <person name="Land M."/>
            <person name="Hauser L."/>
            <person name="Markowitz V."/>
            <person name="Cheng J.-F."/>
            <person name="Hugenholtz P."/>
            <person name="Woyke T."/>
            <person name="Wu D."/>
            <person name="Tindall B."/>
            <person name="Pomrenke H."/>
            <person name="Brambilla E."/>
            <person name="Klenk H.-P."/>
            <person name="Eisen J.A."/>
        </authorList>
    </citation>
    <scope>NUCLEOTIDE SEQUENCE [LARGE SCALE GENOMIC DNA]</scope>
    <source>
        <strain evidence="4">ATCC BAA-1392 / DSM 18658 / VKM B-2454 / MOB10</strain>
    </source>
</reference>
<dbReference type="Pfam" id="PF08241">
    <property type="entry name" value="Methyltransf_11"/>
    <property type="match status" value="1"/>
</dbReference>
<dbReference type="STRING" id="886293.Sinac_2317"/>
<feature type="compositionally biased region" description="Polar residues" evidence="1">
    <location>
        <begin position="11"/>
        <end position="24"/>
    </location>
</feature>
<evidence type="ECO:0000313" key="4">
    <source>
        <dbReference type="Proteomes" id="UP000010798"/>
    </source>
</evidence>
<dbReference type="Proteomes" id="UP000010798">
    <property type="component" value="Chromosome"/>
</dbReference>
<dbReference type="HOGENOM" id="CLU_082345_0_0_0"/>
<dbReference type="CDD" id="cd02440">
    <property type="entry name" value="AdoMet_MTases"/>
    <property type="match status" value="1"/>
</dbReference>
<dbReference type="EMBL" id="CP003364">
    <property type="protein sequence ID" value="AGA26631.1"/>
    <property type="molecule type" value="Genomic_DNA"/>
</dbReference>
<evidence type="ECO:0000256" key="1">
    <source>
        <dbReference type="SAM" id="MobiDB-lite"/>
    </source>
</evidence>
<keyword evidence="4" id="KW-1185">Reference proteome</keyword>